<dbReference type="EMBL" id="AKKU01000026">
    <property type="protein sequence ID" value="EIW87803.1"/>
    <property type="molecule type" value="Genomic_DNA"/>
</dbReference>
<sequence>MKALLLLLTLFSPVVAAWCPLLPNHPVRVTINHAEQKRQADAYIRTLAVDALRLQLVAADTGYDLSGLDLSAAGIQGSIQARPLAEDANLDGAADHFWLVTSTGEVWRVPWQQSQFGQPLLMADLSDAGLHFHTAVTLIRARLPSQLAPMSWQNLEQHQLLLLGTEPDSGQDVLFSLRFPVGGRQPYVMKSSQLVDRTTLSDAELRQQYSAADWRVLLSAAGWRLRLSGRVSSLPTVIAGVIYAPAIIVKDAKSCQFDKTEQQLYAVQLYTASQIYPKRSWAIPYLEQAALRIREQPDKRLILVLADERQSVALVDTLLKITTDCHQCTAPLTLDKFPLWQRLATYRDERGAF</sequence>
<dbReference type="AlphaFoldDB" id="I8U745"/>
<dbReference type="eggNOG" id="ENOG5033ZNU">
    <property type="taxonomic scope" value="Bacteria"/>
</dbReference>
<gene>
    <name evidence="2" type="ORF">AGRI_14830</name>
</gene>
<dbReference type="RefSeq" id="WP_008985710.1">
    <property type="nucleotide sequence ID" value="NZ_AKKU01000026.1"/>
</dbReference>
<organism evidence="2 3">
    <name type="scientific">Alishewanella agri BL06</name>
    <dbReference type="NCBI Taxonomy" id="1195246"/>
    <lineage>
        <taxon>Bacteria</taxon>
        <taxon>Pseudomonadati</taxon>
        <taxon>Pseudomonadota</taxon>
        <taxon>Gammaproteobacteria</taxon>
        <taxon>Alteromonadales</taxon>
        <taxon>Alteromonadaceae</taxon>
        <taxon>Alishewanella</taxon>
    </lineage>
</organism>
<dbReference type="Proteomes" id="UP000035062">
    <property type="component" value="Unassembled WGS sequence"/>
</dbReference>
<dbReference type="PATRIC" id="fig|1195246.3.peg.2941"/>
<keyword evidence="1" id="KW-0732">Signal</keyword>
<comment type="caution">
    <text evidence="2">The sequence shown here is derived from an EMBL/GenBank/DDBJ whole genome shotgun (WGS) entry which is preliminary data.</text>
</comment>
<dbReference type="STRING" id="1195246.AGRI_14830"/>
<reference evidence="2 3" key="1">
    <citation type="journal article" date="2012" name="J. Bacteriol.">
        <title>Genome Sequence of Pectin-Degrading Alishewanella agri, Isolated from Landfill Soil.</title>
        <authorList>
            <person name="Kim J."/>
            <person name="Jung J."/>
            <person name="Sung J.S."/>
            <person name="Chun J."/>
            <person name="Park W."/>
        </authorList>
    </citation>
    <scope>NUCLEOTIDE SEQUENCE [LARGE SCALE GENOMIC DNA]</scope>
    <source>
        <strain evidence="2 3">BL06</strain>
    </source>
</reference>
<evidence type="ECO:0000313" key="2">
    <source>
        <dbReference type="EMBL" id="EIW87803.1"/>
    </source>
</evidence>
<keyword evidence="3" id="KW-1185">Reference proteome</keyword>
<evidence type="ECO:0008006" key="4">
    <source>
        <dbReference type="Google" id="ProtNLM"/>
    </source>
</evidence>
<protein>
    <recommendedName>
        <fullName evidence="4">DUF2066 domain-containing protein</fullName>
    </recommendedName>
</protein>
<evidence type="ECO:0000313" key="3">
    <source>
        <dbReference type="Proteomes" id="UP000035062"/>
    </source>
</evidence>
<proteinExistence type="predicted"/>
<accession>I8U745</accession>
<evidence type="ECO:0000256" key="1">
    <source>
        <dbReference type="SAM" id="SignalP"/>
    </source>
</evidence>
<name>I8U745_9ALTE</name>
<feature type="signal peptide" evidence="1">
    <location>
        <begin position="1"/>
        <end position="16"/>
    </location>
</feature>
<feature type="chain" id="PRO_5003714787" description="DUF2066 domain-containing protein" evidence="1">
    <location>
        <begin position="17"/>
        <end position="353"/>
    </location>
</feature>